<evidence type="ECO:0000313" key="5">
    <source>
        <dbReference type="Proteomes" id="UP001375743"/>
    </source>
</evidence>
<dbReference type="EC" id="4.1.3.3" evidence="4"/>
<dbReference type="PIRSF" id="PIRSF001365">
    <property type="entry name" value="DHDPS"/>
    <property type="match status" value="1"/>
</dbReference>
<dbReference type="GO" id="GO:0008747">
    <property type="term" value="F:N-acetylneuraminate lyase activity"/>
    <property type="evidence" value="ECO:0007669"/>
    <property type="project" value="UniProtKB-EC"/>
</dbReference>
<dbReference type="RefSeq" id="WP_418161067.1">
    <property type="nucleotide sequence ID" value="NZ_JBBLZC010000023.1"/>
</dbReference>
<dbReference type="EC" id="4.2.1.41" evidence="4"/>
<dbReference type="GO" id="GO:0047448">
    <property type="term" value="F:5-dehydro-4-deoxyglucarate dehydratase activity"/>
    <property type="evidence" value="ECO:0007669"/>
    <property type="project" value="UniProtKB-EC"/>
</dbReference>
<dbReference type="GO" id="GO:0008840">
    <property type="term" value="F:4-hydroxy-tetrahydrodipicolinate synthase activity"/>
    <property type="evidence" value="ECO:0007669"/>
    <property type="project" value="UniProtKB-EC"/>
</dbReference>
<gene>
    <name evidence="4" type="ORF">U1T56_18860</name>
</gene>
<dbReference type="InterPro" id="IPR002220">
    <property type="entry name" value="DapA-like"/>
</dbReference>
<evidence type="ECO:0000256" key="2">
    <source>
        <dbReference type="ARBA" id="ARBA00023239"/>
    </source>
</evidence>
<name>A0ABU8XXT2_9PROT</name>
<proteinExistence type="inferred from homology"/>
<reference evidence="4 5" key="1">
    <citation type="submission" date="2024-01" db="EMBL/GenBank/DDBJ databases">
        <title>Multi-omics insights into the function and evolution of sodium benzoate biodegradation pathways in Benzoatithermus flavus gen. nov., sp. nov. from hot spring.</title>
        <authorList>
            <person name="Hu C.-J."/>
            <person name="Li W.-J."/>
        </authorList>
    </citation>
    <scope>NUCLEOTIDE SEQUENCE [LARGE SCALE GENOMIC DNA]</scope>
    <source>
        <strain evidence="4 5">SYSU G07066</strain>
    </source>
</reference>
<comment type="similarity">
    <text evidence="1 3">Belongs to the DapA family.</text>
</comment>
<dbReference type="Gene3D" id="3.20.20.70">
    <property type="entry name" value="Aldolase class I"/>
    <property type="match status" value="1"/>
</dbReference>
<evidence type="ECO:0000313" key="4">
    <source>
        <dbReference type="EMBL" id="MEK0085218.1"/>
    </source>
</evidence>
<dbReference type="PANTHER" id="PTHR12128:SF66">
    <property type="entry name" value="4-HYDROXY-2-OXOGLUTARATE ALDOLASE, MITOCHONDRIAL"/>
    <property type="match status" value="1"/>
</dbReference>
<keyword evidence="5" id="KW-1185">Reference proteome</keyword>
<evidence type="ECO:0000256" key="3">
    <source>
        <dbReference type="PIRNR" id="PIRNR001365"/>
    </source>
</evidence>
<accession>A0ABU8XXT2</accession>
<evidence type="ECO:0000256" key="1">
    <source>
        <dbReference type="ARBA" id="ARBA00007592"/>
    </source>
</evidence>
<dbReference type="Pfam" id="PF00701">
    <property type="entry name" value="DHDPS"/>
    <property type="match status" value="1"/>
</dbReference>
<comment type="caution">
    <text evidence="4">The sequence shown here is derived from an EMBL/GenBank/DDBJ whole genome shotgun (WGS) entry which is preliminary data.</text>
</comment>
<keyword evidence="2 3" id="KW-0456">Lyase</keyword>
<dbReference type="EMBL" id="JBBLZC010000023">
    <property type="protein sequence ID" value="MEK0085218.1"/>
    <property type="molecule type" value="Genomic_DNA"/>
</dbReference>
<sequence>MTRRRFPGIHAVLYALFDAEERLDRAAMRAQVERCLAAGVDGIVVLGLATEVAKLTEAERREVIAWAAEDIAGRLPLGVTIYGNSVQEQLGLLRTAEAMGAAWTILQPPALGQYPAHELVRAYGRLADAATVPVAIQNAPGLMGRGLGVDGIAGLVRAYPNVTHLKGEMPVARLAQVIEACGDDLLVLGGQGGLEMVDSLRAGCGGFVLAPDIVDHAVRIWRLWQAGDAAVAEAHYRRVLPEIVFVMRGLEHLIAYGKRIFGLRAGLAVFDRAPAEPVTPFGLACAEHHAAHLGPFGRPG</sequence>
<protein>
    <submittedName>
        <fullName evidence="4">Dihydrodipicolinate synthase family protein</fullName>
        <ecNumber evidence="4">4.1.3.3</ecNumber>
        <ecNumber evidence="4">4.2.1.41</ecNumber>
        <ecNumber evidence="4">4.3.3.7</ecNumber>
    </submittedName>
</protein>
<dbReference type="CDD" id="cd00408">
    <property type="entry name" value="DHDPS-like"/>
    <property type="match status" value="1"/>
</dbReference>
<dbReference type="Proteomes" id="UP001375743">
    <property type="component" value="Unassembled WGS sequence"/>
</dbReference>
<dbReference type="SUPFAM" id="SSF51569">
    <property type="entry name" value="Aldolase"/>
    <property type="match status" value="1"/>
</dbReference>
<dbReference type="InterPro" id="IPR013785">
    <property type="entry name" value="Aldolase_TIM"/>
</dbReference>
<dbReference type="SMART" id="SM01130">
    <property type="entry name" value="DHDPS"/>
    <property type="match status" value="1"/>
</dbReference>
<organism evidence="4 5">
    <name type="scientific">Benzoatithermus flavus</name>
    <dbReference type="NCBI Taxonomy" id="3108223"/>
    <lineage>
        <taxon>Bacteria</taxon>
        <taxon>Pseudomonadati</taxon>
        <taxon>Pseudomonadota</taxon>
        <taxon>Alphaproteobacteria</taxon>
        <taxon>Geminicoccales</taxon>
        <taxon>Geminicoccaceae</taxon>
        <taxon>Benzoatithermus</taxon>
    </lineage>
</organism>
<dbReference type="PANTHER" id="PTHR12128">
    <property type="entry name" value="DIHYDRODIPICOLINATE SYNTHASE"/>
    <property type="match status" value="1"/>
</dbReference>
<dbReference type="EC" id="4.3.3.7" evidence="4"/>